<evidence type="ECO:0000256" key="6">
    <source>
        <dbReference type="ARBA" id="ARBA00023069"/>
    </source>
</evidence>
<dbReference type="GO" id="GO:0007018">
    <property type="term" value="P:microtubule-based movement"/>
    <property type="evidence" value="ECO:0007669"/>
    <property type="project" value="InterPro"/>
</dbReference>
<accession>A0A6A7GE25</accession>
<dbReference type="PANTHER" id="PTHR22878:SF68">
    <property type="entry name" value="DYNEIN HEAVY CHAIN 6, AXONEMAL-LIKE"/>
    <property type="match status" value="1"/>
</dbReference>
<evidence type="ECO:0000256" key="1">
    <source>
        <dbReference type="ARBA" id="ARBA00004138"/>
    </source>
</evidence>
<dbReference type="GO" id="GO:0000166">
    <property type="term" value="F:nucleotide binding"/>
    <property type="evidence" value="ECO:0007669"/>
    <property type="project" value="UniProtKB-KW"/>
</dbReference>
<keyword evidence="4" id="KW-0547">Nucleotide-binding</keyword>
<evidence type="ECO:0000259" key="9">
    <source>
        <dbReference type="Pfam" id="PF18199"/>
    </source>
</evidence>
<keyword evidence="3" id="KW-0963">Cytoplasm</keyword>
<keyword evidence="8" id="KW-0966">Cell projection</keyword>
<dbReference type="GO" id="GO:0051959">
    <property type="term" value="F:dynein light intermediate chain binding"/>
    <property type="evidence" value="ECO:0007669"/>
    <property type="project" value="InterPro"/>
</dbReference>
<dbReference type="InterPro" id="IPR043160">
    <property type="entry name" value="Dynein_C_barrel"/>
</dbReference>
<dbReference type="GO" id="GO:0005929">
    <property type="term" value="C:cilium"/>
    <property type="evidence" value="ECO:0007669"/>
    <property type="project" value="UniProtKB-SubCell"/>
</dbReference>
<dbReference type="InterPro" id="IPR026983">
    <property type="entry name" value="DHC"/>
</dbReference>
<dbReference type="GO" id="GO:0045505">
    <property type="term" value="F:dynein intermediate chain binding"/>
    <property type="evidence" value="ECO:0007669"/>
    <property type="project" value="InterPro"/>
</dbReference>
<dbReference type="AlphaFoldDB" id="A0A6A7GE25"/>
<proteinExistence type="evidence at transcript level"/>
<dbReference type="InterPro" id="IPR041228">
    <property type="entry name" value="Dynein_C"/>
</dbReference>
<feature type="domain" description="Dynein heavy chain C-terminal" evidence="9">
    <location>
        <begin position="2"/>
        <end position="162"/>
    </location>
</feature>
<dbReference type="Gene3D" id="3.10.490.20">
    <property type="match status" value="1"/>
</dbReference>
<dbReference type="GO" id="GO:0030286">
    <property type="term" value="C:dynein complex"/>
    <property type="evidence" value="ECO:0007669"/>
    <property type="project" value="InterPro"/>
</dbReference>
<keyword evidence="6" id="KW-0969">Cilium</keyword>
<dbReference type="Pfam" id="PF18199">
    <property type="entry name" value="Dynein_C"/>
    <property type="match status" value="1"/>
</dbReference>
<keyword evidence="7" id="KW-0206">Cytoskeleton</keyword>
<evidence type="ECO:0000256" key="8">
    <source>
        <dbReference type="ARBA" id="ARBA00023273"/>
    </source>
</evidence>
<sequence>MHDWLMNGPPKAYWLPGFFFPQGFMTGFLQNHARKYQIAIDSLGIRFKVLHVFDLDDITEPPDDGLYVYGLFLDGARWDTNSHTIENSRLGELYSRIPMIHFIPAENYTPNPKDYSAPCYKTSVRAGILSTTGQSTNFILPIELPTSINPSYWVLKGAAILCQLND</sequence>
<evidence type="ECO:0000256" key="7">
    <source>
        <dbReference type="ARBA" id="ARBA00023212"/>
    </source>
</evidence>
<organism evidence="10">
    <name type="scientific">Hirondellea gigas</name>
    <dbReference type="NCBI Taxonomy" id="1518452"/>
    <lineage>
        <taxon>Eukaryota</taxon>
        <taxon>Metazoa</taxon>
        <taxon>Ecdysozoa</taxon>
        <taxon>Arthropoda</taxon>
        <taxon>Crustacea</taxon>
        <taxon>Multicrustacea</taxon>
        <taxon>Malacostraca</taxon>
        <taxon>Eumalacostraca</taxon>
        <taxon>Peracarida</taxon>
        <taxon>Amphipoda</taxon>
        <taxon>Amphilochidea</taxon>
        <taxon>Lysianassida</taxon>
        <taxon>Lysianassidira</taxon>
        <taxon>Lysianassoidea</taxon>
        <taxon>Lysianassidae</taxon>
        <taxon>Hirondellea</taxon>
    </lineage>
</organism>
<evidence type="ECO:0000256" key="4">
    <source>
        <dbReference type="ARBA" id="ARBA00022741"/>
    </source>
</evidence>
<keyword evidence="5" id="KW-0175">Coiled coil</keyword>
<protein>
    <submittedName>
        <fullName evidence="10">Dynein heavy chain axonemal</fullName>
    </submittedName>
</protein>
<evidence type="ECO:0000313" key="10">
    <source>
        <dbReference type="EMBL" id="LAC28693.1"/>
    </source>
</evidence>
<dbReference type="EMBL" id="IACT01009585">
    <property type="protein sequence ID" value="LAC28693.1"/>
    <property type="molecule type" value="mRNA"/>
</dbReference>
<evidence type="ECO:0000256" key="3">
    <source>
        <dbReference type="ARBA" id="ARBA00022490"/>
    </source>
</evidence>
<dbReference type="FunFam" id="3.10.490.20:FF:000005">
    <property type="entry name" value="Dynein axonemal heavy chain 6"/>
    <property type="match status" value="1"/>
</dbReference>
<comment type="subcellular location">
    <subcellularLocation>
        <location evidence="1">Cell projection</location>
        <location evidence="1">Cilium</location>
    </subcellularLocation>
    <subcellularLocation>
        <location evidence="2">Cytoplasm</location>
        <location evidence="2">Cytoskeleton</location>
    </subcellularLocation>
</comment>
<reference evidence="10" key="1">
    <citation type="submission" date="2017-11" db="EMBL/GenBank/DDBJ databases">
        <title>The sensing device of the deep-sea amphipod.</title>
        <authorList>
            <person name="Kobayashi H."/>
            <person name="Nagahama T."/>
            <person name="Arai W."/>
            <person name="Sasagawa Y."/>
            <person name="Umeda M."/>
            <person name="Hayashi T."/>
            <person name="Nikaido I."/>
            <person name="Watanabe H."/>
            <person name="Oguri K."/>
            <person name="Kitazato H."/>
            <person name="Fujioka K."/>
            <person name="Kido Y."/>
            <person name="Takami H."/>
        </authorList>
    </citation>
    <scope>NUCLEOTIDE SEQUENCE</scope>
    <source>
        <tissue evidence="10">Whole body</tissue>
    </source>
</reference>
<evidence type="ECO:0000256" key="5">
    <source>
        <dbReference type="ARBA" id="ARBA00023054"/>
    </source>
</evidence>
<dbReference type="PANTHER" id="PTHR22878">
    <property type="entry name" value="DYNEIN HEAVY CHAIN 6, AXONEMAL-LIKE-RELATED"/>
    <property type="match status" value="1"/>
</dbReference>
<evidence type="ECO:0000256" key="2">
    <source>
        <dbReference type="ARBA" id="ARBA00004245"/>
    </source>
</evidence>
<name>A0A6A7GE25_9CRUS</name>